<comment type="caution">
    <text evidence="2">The sequence shown here is derived from an EMBL/GenBank/DDBJ whole genome shotgun (WGS) entry which is preliminary data.</text>
</comment>
<reference evidence="2 3" key="1">
    <citation type="submission" date="2021-03" db="EMBL/GenBank/DDBJ databases">
        <title>Genomic Encyclopedia of Type Strains, Phase IV (KMG-IV): sequencing the most valuable type-strain genomes for metagenomic binning, comparative biology and taxonomic classification.</title>
        <authorList>
            <person name="Goeker M."/>
        </authorList>
    </citation>
    <scope>NUCLEOTIDE SEQUENCE [LARGE SCALE GENOMIC DNA]</scope>
    <source>
        <strain evidence="2 3">DSM 24738</strain>
    </source>
</reference>
<evidence type="ECO:0000313" key="3">
    <source>
        <dbReference type="Proteomes" id="UP001519343"/>
    </source>
</evidence>
<keyword evidence="3" id="KW-1185">Reference proteome</keyword>
<dbReference type="Proteomes" id="UP001519343">
    <property type="component" value="Unassembled WGS sequence"/>
</dbReference>
<organism evidence="2 3">
    <name type="scientific">Ammoniphilus resinae</name>
    <dbReference type="NCBI Taxonomy" id="861532"/>
    <lineage>
        <taxon>Bacteria</taxon>
        <taxon>Bacillati</taxon>
        <taxon>Bacillota</taxon>
        <taxon>Bacilli</taxon>
        <taxon>Bacillales</taxon>
        <taxon>Paenibacillaceae</taxon>
        <taxon>Aneurinibacillus group</taxon>
        <taxon>Ammoniphilus</taxon>
    </lineage>
</organism>
<feature type="region of interest" description="Disordered" evidence="1">
    <location>
        <begin position="39"/>
        <end position="58"/>
    </location>
</feature>
<accession>A0ABS4GJ09</accession>
<proteinExistence type="predicted"/>
<evidence type="ECO:0000256" key="1">
    <source>
        <dbReference type="SAM" id="MobiDB-lite"/>
    </source>
</evidence>
<evidence type="ECO:0000313" key="2">
    <source>
        <dbReference type="EMBL" id="MBP1930082.1"/>
    </source>
</evidence>
<dbReference type="EMBL" id="JAGGKT010000001">
    <property type="protein sequence ID" value="MBP1930082.1"/>
    <property type="molecule type" value="Genomic_DNA"/>
</dbReference>
<name>A0ABS4GJ09_9BACL</name>
<gene>
    <name evidence="2" type="ORF">J2Z37_000069</name>
</gene>
<protein>
    <submittedName>
        <fullName evidence="2">Uncharacterized protein</fullName>
    </submittedName>
</protein>
<sequence>MGVTWNCTGRGSAIMMTKCSLEIGRPVIIGVMMTKIPIGKSKNGHHQGYDDQNARWKK</sequence>
<feature type="compositionally biased region" description="Basic and acidic residues" evidence="1">
    <location>
        <begin position="47"/>
        <end position="58"/>
    </location>
</feature>